<keyword evidence="1 4" id="KW-0378">Hydrolase</keyword>
<dbReference type="EMBL" id="JAESWA010000022">
    <property type="protein sequence ID" value="MBL4932152.1"/>
    <property type="molecule type" value="Genomic_DNA"/>
</dbReference>
<name>A0A937FHL6_9CLOT</name>
<dbReference type="InterPro" id="IPR022742">
    <property type="entry name" value="Hydrolase_4"/>
</dbReference>
<dbReference type="InterPro" id="IPR029058">
    <property type="entry name" value="AB_hydrolase_fold"/>
</dbReference>
<dbReference type="Proteomes" id="UP000623681">
    <property type="component" value="Unassembled WGS sequence"/>
</dbReference>
<keyword evidence="2" id="KW-1133">Transmembrane helix</keyword>
<feature type="domain" description="Serine aminopeptidase S33" evidence="3">
    <location>
        <begin position="82"/>
        <end position="231"/>
    </location>
</feature>
<dbReference type="PANTHER" id="PTHR22946">
    <property type="entry name" value="DIENELACTONE HYDROLASE DOMAIN-CONTAINING PROTEIN-RELATED"/>
    <property type="match status" value="1"/>
</dbReference>
<dbReference type="GO" id="GO:0052689">
    <property type="term" value="F:carboxylic ester hydrolase activity"/>
    <property type="evidence" value="ECO:0007669"/>
    <property type="project" value="UniProtKB-ARBA"/>
</dbReference>
<gene>
    <name evidence="4" type="ORF">JK634_10075</name>
</gene>
<proteinExistence type="predicted"/>
<dbReference type="Gene3D" id="3.40.50.1820">
    <property type="entry name" value="alpha/beta hydrolase"/>
    <property type="match status" value="1"/>
</dbReference>
<protein>
    <submittedName>
        <fullName evidence="4">Alpha/beta hydrolase</fullName>
    </submittedName>
</protein>
<dbReference type="InterPro" id="IPR050261">
    <property type="entry name" value="FrsA_esterase"/>
</dbReference>
<evidence type="ECO:0000259" key="3">
    <source>
        <dbReference type="Pfam" id="PF12146"/>
    </source>
</evidence>
<dbReference type="Pfam" id="PF12146">
    <property type="entry name" value="Hydrolase_4"/>
    <property type="match status" value="1"/>
</dbReference>
<reference evidence="4" key="1">
    <citation type="submission" date="2021-01" db="EMBL/GenBank/DDBJ databases">
        <title>Genome public.</title>
        <authorList>
            <person name="Liu C."/>
            <person name="Sun Q."/>
        </authorList>
    </citation>
    <scope>NUCLEOTIDE SEQUENCE</scope>
    <source>
        <strain evidence="4">YIM B02565</strain>
    </source>
</reference>
<feature type="transmembrane region" description="Helical" evidence="2">
    <location>
        <begin position="12"/>
        <end position="32"/>
    </location>
</feature>
<dbReference type="RefSeq" id="WP_202767523.1">
    <property type="nucleotide sequence ID" value="NZ_JAESWA010000022.1"/>
</dbReference>
<evidence type="ECO:0000256" key="1">
    <source>
        <dbReference type="ARBA" id="ARBA00022801"/>
    </source>
</evidence>
<dbReference type="PANTHER" id="PTHR22946:SF9">
    <property type="entry name" value="POLYKETIDE TRANSFERASE AF380"/>
    <property type="match status" value="1"/>
</dbReference>
<keyword evidence="5" id="KW-1185">Reference proteome</keyword>
<keyword evidence="2" id="KW-0472">Membrane</keyword>
<organism evidence="4 5">
    <name type="scientific">Clostridium paridis</name>
    <dbReference type="NCBI Taxonomy" id="2803863"/>
    <lineage>
        <taxon>Bacteria</taxon>
        <taxon>Bacillati</taxon>
        <taxon>Bacillota</taxon>
        <taxon>Clostridia</taxon>
        <taxon>Eubacteriales</taxon>
        <taxon>Clostridiaceae</taxon>
        <taxon>Clostridium</taxon>
    </lineage>
</organism>
<dbReference type="SUPFAM" id="SSF53474">
    <property type="entry name" value="alpha/beta-Hydrolases"/>
    <property type="match status" value="1"/>
</dbReference>
<dbReference type="AlphaFoldDB" id="A0A937FHL6"/>
<sequence>MFKKVTPKKIAIFALVVFVLFNVGIFITVTILSRQTFGTRYDTKIKYNYQDFKGMIRTESSFTSNEGQHLKGYVYSKQEETKPKALIILSHGFGGGGHNSYLPQIYYFINNGYWVFAYDGTGCDESEGKNVIGLPQAVIDLDYAIRYVKEESNLKNLKLLLYGQSWGGYAVTTVGNLDNNISAVVSLSGFSNVTDLSVNQAKGMIGPIASIISPYVKLYNYIGFGKVANYTGIGGLDKIKSNAKVMIVQSEDDKVVSYNNFTKYKNTFGDNKNFEFISYKDRGHSVELSSDVTNEVKEEVAAWKSLVNEKGEENIPESEKDEFYKNYLSTNVKIDMDLMKEIVKFYDDAIK</sequence>
<evidence type="ECO:0000256" key="2">
    <source>
        <dbReference type="SAM" id="Phobius"/>
    </source>
</evidence>
<keyword evidence="2" id="KW-0812">Transmembrane</keyword>
<accession>A0A937FHL6</accession>
<comment type="caution">
    <text evidence="4">The sequence shown here is derived from an EMBL/GenBank/DDBJ whole genome shotgun (WGS) entry which is preliminary data.</text>
</comment>
<evidence type="ECO:0000313" key="4">
    <source>
        <dbReference type="EMBL" id="MBL4932152.1"/>
    </source>
</evidence>
<evidence type="ECO:0000313" key="5">
    <source>
        <dbReference type="Proteomes" id="UP000623681"/>
    </source>
</evidence>